<dbReference type="AlphaFoldDB" id="A0A8J7KLZ1"/>
<feature type="region of interest" description="Disordered" evidence="1">
    <location>
        <begin position="61"/>
        <end position="85"/>
    </location>
</feature>
<dbReference type="RefSeq" id="WP_197005303.1">
    <property type="nucleotide sequence ID" value="NZ_BONS01000025.1"/>
</dbReference>
<feature type="compositionally biased region" description="Low complexity" evidence="1">
    <location>
        <begin position="65"/>
        <end position="85"/>
    </location>
</feature>
<sequence>MNLTAREQADYESYLREVITPAQWVQYHSGLPGTGICFGCMEQGRGRIPAPCRFRRVAERQSRIAGSPGAGRRAAGTRAAGTMGA</sequence>
<evidence type="ECO:0000313" key="2">
    <source>
        <dbReference type="EMBL" id="MBG6138561.1"/>
    </source>
</evidence>
<organism evidence="2 3">
    <name type="scientific">Longispora fulva</name>
    <dbReference type="NCBI Taxonomy" id="619741"/>
    <lineage>
        <taxon>Bacteria</taxon>
        <taxon>Bacillati</taxon>
        <taxon>Actinomycetota</taxon>
        <taxon>Actinomycetes</taxon>
        <taxon>Micromonosporales</taxon>
        <taxon>Micromonosporaceae</taxon>
        <taxon>Longispora</taxon>
    </lineage>
</organism>
<evidence type="ECO:0000256" key="1">
    <source>
        <dbReference type="SAM" id="MobiDB-lite"/>
    </source>
</evidence>
<keyword evidence="3" id="KW-1185">Reference proteome</keyword>
<gene>
    <name evidence="2" type="ORF">IW245_004755</name>
</gene>
<dbReference type="Proteomes" id="UP000622552">
    <property type="component" value="Unassembled WGS sequence"/>
</dbReference>
<name>A0A8J7KLZ1_9ACTN</name>
<evidence type="ECO:0000313" key="3">
    <source>
        <dbReference type="Proteomes" id="UP000622552"/>
    </source>
</evidence>
<protein>
    <submittedName>
        <fullName evidence="2">Uncharacterized protein</fullName>
    </submittedName>
</protein>
<reference evidence="2" key="1">
    <citation type="submission" date="2020-11" db="EMBL/GenBank/DDBJ databases">
        <title>Sequencing the genomes of 1000 actinobacteria strains.</title>
        <authorList>
            <person name="Klenk H.-P."/>
        </authorList>
    </citation>
    <scope>NUCLEOTIDE SEQUENCE</scope>
    <source>
        <strain evidence="2">DSM 45356</strain>
    </source>
</reference>
<proteinExistence type="predicted"/>
<comment type="caution">
    <text evidence="2">The sequence shown here is derived from an EMBL/GenBank/DDBJ whole genome shotgun (WGS) entry which is preliminary data.</text>
</comment>
<accession>A0A8J7KLZ1</accession>
<dbReference type="EMBL" id="JADOUF010000001">
    <property type="protein sequence ID" value="MBG6138561.1"/>
    <property type="molecule type" value="Genomic_DNA"/>
</dbReference>